<dbReference type="InterPro" id="IPR018493">
    <property type="entry name" value="GvpA-like_CS"/>
</dbReference>
<organism evidence="5 7">
    <name type="scientific">Natronorubrum bangense</name>
    <dbReference type="NCBI Taxonomy" id="61858"/>
    <lineage>
        <taxon>Archaea</taxon>
        <taxon>Methanobacteriati</taxon>
        <taxon>Methanobacteriota</taxon>
        <taxon>Stenosarchaea group</taxon>
        <taxon>Halobacteria</taxon>
        <taxon>Halobacteriales</taxon>
        <taxon>Natrialbaceae</taxon>
        <taxon>Natronorubrum</taxon>
    </lineage>
</organism>
<feature type="compositionally biased region" description="Polar residues" evidence="4">
    <location>
        <begin position="91"/>
        <end position="100"/>
    </location>
</feature>
<evidence type="ECO:0000313" key="6">
    <source>
        <dbReference type="EMBL" id="QCC56162.1"/>
    </source>
</evidence>
<accession>A0A4D6HIY4</accession>
<evidence type="ECO:0000256" key="2">
    <source>
        <dbReference type="ARBA" id="ARBA00035108"/>
    </source>
</evidence>
<feature type="region of interest" description="Disordered" evidence="4">
    <location>
        <begin position="70"/>
        <end position="100"/>
    </location>
</feature>
<dbReference type="AlphaFoldDB" id="A0A4D6HIY4"/>
<sequence length="100" mass="11419">MRPRKDEEALVDVLDVLLRDGVILRADVIVSVAEIPLVGIKLTAAIAGMETMNEYGLFEEWDVERRRSAITRRQHRRDRNTDVADDDRPTVGSSQQDRDD</sequence>
<comment type="similarity">
    <text evidence="3">Belongs to the gas vesicle GvpA family.</text>
</comment>
<gene>
    <name evidence="5" type="ORF">DV706_00810</name>
    <name evidence="6" type="ORF">DV706_16460</name>
</gene>
<name>A0A4D6HIY4_9EURY</name>
<dbReference type="RefSeq" id="WP_006067834.1">
    <property type="nucleotide sequence ID" value="NZ_CP031305.1"/>
</dbReference>
<keyword evidence="6" id="KW-0614">Plasmid</keyword>
<dbReference type="GO" id="GO:0031411">
    <property type="term" value="C:gas vesicle"/>
    <property type="evidence" value="ECO:0007669"/>
    <property type="project" value="UniProtKB-SubCell"/>
</dbReference>
<evidence type="ECO:0000256" key="4">
    <source>
        <dbReference type="SAM" id="MobiDB-lite"/>
    </source>
</evidence>
<evidence type="ECO:0000313" key="7">
    <source>
        <dbReference type="Proteomes" id="UP000296822"/>
    </source>
</evidence>
<dbReference type="NCBIfam" id="NF046091">
    <property type="entry name" value="halo_gas_GvpM"/>
    <property type="match status" value="1"/>
</dbReference>
<dbReference type="Pfam" id="PF00741">
    <property type="entry name" value="Gas_vesicle"/>
    <property type="match status" value="1"/>
</dbReference>
<comment type="subcellular location">
    <subcellularLocation>
        <location evidence="2">Gas vesicle</location>
    </subcellularLocation>
</comment>
<dbReference type="PANTHER" id="PTHR35344">
    <property type="entry name" value="GAS VESICLE STRUCTURAL PROTEIN 2-RELATED"/>
    <property type="match status" value="1"/>
</dbReference>
<dbReference type="Proteomes" id="UP000296822">
    <property type="component" value="Plasmid unnamed1"/>
</dbReference>
<dbReference type="PROSITE" id="PS00234">
    <property type="entry name" value="GAS_VESICLE_A_1"/>
    <property type="match status" value="1"/>
</dbReference>
<evidence type="ECO:0000256" key="1">
    <source>
        <dbReference type="ARBA" id="ARBA00022987"/>
    </source>
</evidence>
<dbReference type="Proteomes" id="UP000296822">
    <property type="component" value="Chromosome"/>
</dbReference>
<dbReference type="EMBL" id="CP031306">
    <property type="protein sequence ID" value="QCC56162.1"/>
    <property type="molecule type" value="Genomic_DNA"/>
</dbReference>
<dbReference type="KEGG" id="nbg:DV706_16460"/>
<protein>
    <submittedName>
        <fullName evidence="5">Gas vesicle protein</fullName>
    </submittedName>
</protein>
<feature type="compositionally biased region" description="Basic and acidic residues" evidence="4">
    <location>
        <begin position="79"/>
        <end position="89"/>
    </location>
</feature>
<geneLocation type="plasmid" evidence="6">
    <name>unnamed1</name>
</geneLocation>
<dbReference type="InterPro" id="IPR000638">
    <property type="entry name" value="Gas-vesicle_GvpA-like"/>
</dbReference>
<proteinExistence type="inferred from homology"/>
<evidence type="ECO:0000313" key="5">
    <source>
        <dbReference type="EMBL" id="QCC53146.1"/>
    </source>
</evidence>
<dbReference type="KEGG" id="nbg:DV706_00810"/>
<evidence type="ECO:0000256" key="3">
    <source>
        <dbReference type="ARBA" id="ARBA00035646"/>
    </source>
</evidence>
<dbReference type="GO" id="GO:0012506">
    <property type="term" value="C:vesicle membrane"/>
    <property type="evidence" value="ECO:0007669"/>
    <property type="project" value="InterPro"/>
</dbReference>
<dbReference type="GO" id="GO:0005198">
    <property type="term" value="F:structural molecule activity"/>
    <property type="evidence" value="ECO:0007669"/>
    <property type="project" value="InterPro"/>
</dbReference>
<reference evidence="5 7" key="1">
    <citation type="journal article" date="2019" name="Nat. Commun.">
        <title>A new type of DNA phosphorothioation-based antiviral system in archaea.</title>
        <authorList>
            <person name="Xiong L."/>
            <person name="Liu S."/>
            <person name="Chen S."/>
            <person name="Xiao Y."/>
            <person name="Zhu B."/>
            <person name="Gao Y."/>
            <person name="Zhang Y."/>
            <person name="Chen B."/>
            <person name="Luo J."/>
            <person name="Deng Z."/>
            <person name="Chen X."/>
            <person name="Wang L."/>
            <person name="Chen S."/>
        </authorList>
    </citation>
    <scope>NUCLEOTIDE SEQUENCE [LARGE SCALE GENOMIC DNA]</scope>
    <source>
        <strain evidence="5 7">JCM 10635</strain>
        <plasmid evidence="6 7">unnamed1</plasmid>
    </source>
</reference>
<keyword evidence="1" id="KW-0304">Gas vesicle</keyword>
<dbReference type="EMBL" id="CP031305">
    <property type="protein sequence ID" value="QCC53146.1"/>
    <property type="molecule type" value="Genomic_DNA"/>
</dbReference>
<dbReference type="InterPro" id="IPR050530">
    <property type="entry name" value="GvpA"/>
</dbReference>
<dbReference type="GeneID" id="39852866"/>
<dbReference type="PANTHER" id="PTHR35344:SF4">
    <property type="entry name" value="GAS VESICLE PROTEIN A1"/>
    <property type="match status" value="1"/>
</dbReference>